<organism evidence="2 3">
    <name type="scientific">Volvox africanus</name>
    <dbReference type="NCBI Taxonomy" id="51714"/>
    <lineage>
        <taxon>Eukaryota</taxon>
        <taxon>Viridiplantae</taxon>
        <taxon>Chlorophyta</taxon>
        <taxon>core chlorophytes</taxon>
        <taxon>Chlorophyceae</taxon>
        <taxon>CS clade</taxon>
        <taxon>Chlamydomonadales</taxon>
        <taxon>Volvocaceae</taxon>
        <taxon>Volvox</taxon>
    </lineage>
</organism>
<protein>
    <recommendedName>
        <fullName evidence="4">Pherophorin domain-containing protein</fullName>
    </recommendedName>
</protein>
<accession>A0ABQ5S4V1</accession>
<name>A0ABQ5S4V1_9CHLO</name>
<gene>
    <name evidence="2" type="ORF">VaNZ11_007902</name>
</gene>
<feature type="non-terminal residue" evidence="2">
    <location>
        <position position="202"/>
    </location>
</feature>
<evidence type="ECO:0000256" key="1">
    <source>
        <dbReference type="SAM" id="SignalP"/>
    </source>
</evidence>
<evidence type="ECO:0000313" key="2">
    <source>
        <dbReference type="EMBL" id="GLI64595.1"/>
    </source>
</evidence>
<evidence type="ECO:0000313" key="3">
    <source>
        <dbReference type="Proteomes" id="UP001165090"/>
    </source>
</evidence>
<proteinExistence type="predicted"/>
<dbReference type="EMBL" id="BSDZ01000020">
    <property type="protein sequence ID" value="GLI64595.1"/>
    <property type="molecule type" value="Genomic_DNA"/>
</dbReference>
<dbReference type="Proteomes" id="UP001165090">
    <property type="component" value="Unassembled WGS sequence"/>
</dbReference>
<keyword evidence="3" id="KW-1185">Reference proteome</keyword>
<feature type="signal peptide" evidence="1">
    <location>
        <begin position="1"/>
        <end position="21"/>
    </location>
</feature>
<feature type="chain" id="PRO_5046063675" description="Pherophorin domain-containing protein" evidence="1">
    <location>
        <begin position="22"/>
        <end position="202"/>
    </location>
</feature>
<keyword evidence="1" id="KW-0732">Signal</keyword>
<comment type="caution">
    <text evidence="2">The sequence shown here is derived from an EMBL/GenBank/DDBJ whole genome shotgun (WGS) entry which is preliminary data.</text>
</comment>
<evidence type="ECO:0008006" key="4">
    <source>
        <dbReference type="Google" id="ProtNLM"/>
    </source>
</evidence>
<sequence length="202" mass="21867">MSSLLLLVLLTFTTCGVSTSAAPSPDTIRKAPDVDGCFAKQDDCQGREQVLLSSGCETFQDISGPVMASPGDASPSTATLFVNSPGIGDITFHIKFKQQQYDPSGPNSALPPSPPQAFWGLFTCIDYYNQLVIWVGDSIFGHTDCLDVSLPSNRTLSYHDNFFSVTFTRAELKHIGLKMCDLTTFAFVANVTTYTDTRGKNG</sequence>
<reference evidence="2 3" key="1">
    <citation type="journal article" date="2023" name="IScience">
        <title>Expanded male sex-determining region conserved during the evolution of homothallism in the green alga Volvox.</title>
        <authorList>
            <person name="Yamamoto K."/>
            <person name="Matsuzaki R."/>
            <person name="Mahakham W."/>
            <person name="Heman W."/>
            <person name="Sekimoto H."/>
            <person name="Kawachi M."/>
            <person name="Minakuchi Y."/>
            <person name="Toyoda A."/>
            <person name="Nozaki H."/>
        </authorList>
    </citation>
    <scope>NUCLEOTIDE SEQUENCE [LARGE SCALE GENOMIC DNA]</scope>
    <source>
        <strain evidence="2 3">NIES-4468</strain>
    </source>
</reference>